<dbReference type="GO" id="GO:0022904">
    <property type="term" value="P:respiratory electron transport chain"/>
    <property type="evidence" value="ECO:0007669"/>
    <property type="project" value="InterPro"/>
</dbReference>
<keyword evidence="1" id="KW-0472">Membrane</keyword>
<keyword evidence="1" id="KW-1133">Transmembrane helix</keyword>
<feature type="transmembrane region" description="Helical" evidence="1">
    <location>
        <begin position="68"/>
        <end position="88"/>
    </location>
</feature>
<dbReference type="GO" id="GO:0016020">
    <property type="term" value="C:membrane"/>
    <property type="evidence" value="ECO:0007669"/>
    <property type="project" value="InterPro"/>
</dbReference>
<dbReference type="OrthoDB" id="5363112at2"/>
<keyword evidence="1" id="KW-0812">Transmembrane</keyword>
<evidence type="ECO:0000313" key="3">
    <source>
        <dbReference type="EMBL" id="KUJ80440.1"/>
    </source>
</evidence>
<sequence>MSKLRRWATPLTIGSFLVMGVTGILMFFHLDTGLNKLAHEWAGWAMVVGVVAHLVVNWRAFMAYFKRPVASAFMAAGAVVLTLSFWPVDGVGNPMQSVAQAIAAADVATVVSLSGHDLDTGLDRLAAAGFDAQADTAIHDLTGGERAQQMRIISALFSE</sequence>
<evidence type="ECO:0000313" key="4">
    <source>
        <dbReference type="Proteomes" id="UP000053791"/>
    </source>
</evidence>
<reference evidence="3 4" key="1">
    <citation type="submission" date="2015-12" db="EMBL/GenBank/DDBJ databases">
        <authorList>
            <person name="Shamseldin A."/>
            <person name="Moawad H."/>
            <person name="Abd El-Rahim W.M."/>
            <person name="Sadowsky M.J."/>
        </authorList>
    </citation>
    <scope>NUCLEOTIDE SEQUENCE [LARGE SCALE GENOMIC DNA]</scope>
    <source>
        <strain evidence="3 4">ZGT118</strain>
    </source>
</reference>
<evidence type="ECO:0000256" key="1">
    <source>
        <dbReference type="SAM" id="Phobius"/>
    </source>
</evidence>
<feature type="domain" description="Flavinylation-associated cytochrome" evidence="2">
    <location>
        <begin position="7"/>
        <end position="58"/>
    </location>
</feature>
<dbReference type="STRING" id="1685379.AVO45_05150"/>
<dbReference type="InterPro" id="IPR025517">
    <property type="entry name" value="DUF4405"/>
</dbReference>
<comment type="caution">
    <text evidence="3">The sequence shown here is derived from an EMBL/GenBank/DDBJ whole genome shotgun (WGS) entry which is preliminary data.</text>
</comment>
<dbReference type="Pfam" id="PF14358">
    <property type="entry name" value="DUF4405"/>
    <property type="match status" value="1"/>
</dbReference>
<dbReference type="SUPFAM" id="SSF81342">
    <property type="entry name" value="Transmembrane di-heme cytochromes"/>
    <property type="match status" value="1"/>
</dbReference>
<feature type="transmembrane region" description="Helical" evidence="1">
    <location>
        <begin position="7"/>
        <end position="29"/>
    </location>
</feature>
<name>A0A0X3U4A3_9RHOB</name>
<proteinExistence type="predicted"/>
<organism evidence="3 4">
    <name type="scientific">Ruegeria marisrubri</name>
    <dbReference type="NCBI Taxonomy" id="1685379"/>
    <lineage>
        <taxon>Bacteria</taxon>
        <taxon>Pseudomonadati</taxon>
        <taxon>Pseudomonadota</taxon>
        <taxon>Alphaproteobacteria</taxon>
        <taxon>Rhodobacterales</taxon>
        <taxon>Roseobacteraceae</taxon>
        <taxon>Ruegeria</taxon>
    </lineage>
</organism>
<accession>A0A0X3U4A3</accession>
<dbReference type="RefSeq" id="WP_068345694.1">
    <property type="nucleotide sequence ID" value="NZ_LQBQ01000012.1"/>
</dbReference>
<dbReference type="Proteomes" id="UP000053791">
    <property type="component" value="Unassembled WGS sequence"/>
</dbReference>
<keyword evidence="4" id="KW-1185">Reference proteome</keyword>
<evidence type="ECO:0000259" key="2">
    <source>
        <dbReference type="Pfam" id="PF14358"/>
    </source>
</evidence>
<dbReference type="EMBL" id="LQBQ01000012">
    <property type="protein sequence ID" value="KUJ80440.1"/>
    <property type="molecule type" value="Genomic_DNA"/>
</dbReference>
<feature type="transmembrane region" description="Helical" evidence="1">
    <location>
        <begin position="41"/>
        <end position="61"/>
    </location>
</feature>
<gene>
    <name evidence="3" type="ORF">AVO45_05150</name>
</gene>
<dbReference type="AlphaFoldDB" id="A0A0X3U4A3"/>
<protein>
    <recommendedName>
        <fullName evidence="2">Flavinylation-associated cytochrome domain-containing protein</fullName>
    </recommendedName>
</protein>
<dbReference type="InterPro" id="IPR016174">
    <property type="entry name" value="Di-haem_cyt_TM"/>
</dbReference>